<name>A0A9N9EUK6_9GLOM</name>
<organism evidence="1 2">
    <name type="scientific">Ambispora gerdemannii</name>
    <dbReference type="NCBI Taxonomy" id="144530"/>
    <lineage>
        <taxon>Eukaryota</taxon>
        <taxon>Fungi</taxon>
        <taxon>Fungi incertae sedis</taxon>
        <taxon>Mucoromycota</taxon>
        <taxon>Glomeromycotina</taxon>
        <taxon>Glomeromycetes</taxon>
        <taxon>Archaeosporales</taxon>
        <taxon>Ambisporaceae</taxon>
        <taxon>Ambispora</taxon>
    </lineage>
</organism>
<feature type="non-terminal residue" evidence="1">
    <location>
        <position position="153"/>
    </location>
</feature>
<evidence type="ECO:0000313" key="2">
    <source>
        <dbReference type="Proteomes" id="UP000789831"/>
    </source>
</evidence>
<keyword evidence="2" id="KW-1185">Reference proteome</keyword>
<comment type="caution">
    <text evidence="1">The sequence shown here is derived from an EMBL/GenBank/DDBJ whole genome shotgun (WGS) entry which is preliminary data.</text>
</comment>
<sequence length="153" mass="17274">MPHTQSGILIKAQIATSLHPYTLPLEHISSNASLPLSQYSAYSKNANLISILLTLAPDVTKIKKHNNTSADTQLNITHLIYGFVPDNLITFIKKFQFNQKSATSIAHKMTYWFALQAKLKIWNARCTTQINADKHNNILKKHKIHTTNRSGRP</sequence>
<proteinExistence type="predicted"/>
<protein>
    <submittedName>
        <fullName evidence="1">1778_t:CDS:1</fullName>
    </submittedName>
</protein>
<dbReference type="EMBL" id="CAJVPL010016445">
    <property type="protein sequence ID" value="CAG8695688.1"/>
    <property type="molecule type" value="Genomic_DNA"/>
</dbReference>
<dbReference type="AlphaFoldDB" id="A0A9N9EUK6"/>
<dbReference type="Proteomes" id="UP000789831">
    <property type="component" value="Unassembled WGS sequence"/>
</dbReference>
<accession>A0A9N9EUK6</accession>
<evidence type="ECO:0000313" key="1">
    <source>
        <dbReference type="EMBL" id="CAG8695688.1"/>
    </source>
</evidence>
<gene>
    <name evidence="1" type="ORF">AGERDE_LOCUS13263</name>
</gene>
<reference evidence="1" key="1">
    <citation type="submission" date="2021-06" db="EMBL/GenBank/DDBJ databases">
        <authorList>
            <person name="Kallberg Y."/>
            <person name="Tangrot J."/>
            <person name="Rosling A."/>
        </authorList>
    </citation>
    <scope>NUCLEOTIDE SEQUENCE</scope>
    <source>
        <strain evidence="1">MT106</strain>
    </source>
</reference>